<keyword evidence="2" id="KW-1185">Reference proteome</keyword>
<sequence length="186" mass="21831">MPRLGLDTSHIIPEKVTNLERTVRSKDERITALETENAMLYLKLAQLQGNIRNTKEETGHMKRVHAADQKFKNRLSHNLITLNRQIKNLKTELQDVRTAALDLPEQFLEEYEKAIDQAELYNKRWMSDNLDMKQLQLKIMELDKSLADAIERHAREKKRRRELHNTLVDLNALPGIFCHLKVLEEV</sequence>
<evidence type="ECO:0000313" key="3">
    <source>
        <dbReference type="RefSeq" id="XP_006813304.1"/>
    </source>
</evidence>
<keyword evidence="1" id="KW-0175">Coiled coil</keyword>
<dbReference type="Proteomes" id="UP000694865">
    <property type="component" value="Unplaced"/>
</dbReference>
<evidence type="ECO:0000313" key="2">
    <source>
        <dbReference type="Proteomes" id="UP000694865"/>
    </source>
</evidence>
<proteinExistence type="predicted"/>
<gene>
    <name evidence="3" type="primary">LOC102803598</name>
</gene>
<evidence type="ECO:0000256" key="1">
    <source>
        <dbReference type="SAM" id="Coils"/>
    </source>
</evidence>
<dbReference type="GeneID" id="102803598"/>
<accession>A0ABM0LZW3</accession>
<protein>
    <submittedName>
        <fullName evidence="3">Uncharacterized protein LOC102803598</fullName>
    </submittedName>
</protein>
<dbReference type="RefSeq" id="XP_006813304.1">
    <property type="nucleotide sequence ID" value="XM_006813241.1"/>
</dbReference>
<reference evidence="3" key="1">
    <citation type="submission" date="2025-08" db="UniProtKB">
        <authorList>
            <consortium name="RefSeq"/>
        </authorList>
    </citation>
    <scope>IDENTIFICATION</scope>
    <source>
        <tissue evidence="3">Testes</tissue>
    </source>
</reference>
<organism evidence="2 3">
    <name type="scientific">Saccoglossus kowalevskii</name>
    <name type="common">Acorn worm</name>
    <dbReference type="NCBI Taxonomy" id="10224"/>
    <lineage>
        <taxon>Eukaryota</taxon>
        <taxon>Metazoa</taxon>
        <taxon>Hemichordata</taxon>
        <taxon>Enteropneusta</taxon>
        <taxon>Harrimaniidae</taxon>
        <taxon>Saccoglossus</taxon>
    </lineage>
</organism>
<feature type="coiled-coil region" evidence="1">
    <location>
        <begin position="16"/>
        <end position="152"/>
    </location>
</feature>
<name>A0ABM0LZW3_SACKO</name>